<evidence type="ECO:0000256" key="1">
    <source>
        <dbReference type="ARBA" id="ARBA00023015"/>
    </source>
</evidence>
<feature type="domain" description="HTH cro/C1-type" evidence="4">
    <location>
        <begin position="1"/>
        <end position="46"/>
    </location>
</feature>
<evidence type="ECO:0000313" key="5">
    <source>
        <dbReference type="EMBL" id="EDP24816.1"/>
    </source>
</evidence>
<dbReference type="CDD" id="cd06529">
    <property type="entry name" value="S24_LexA-like"/>
    <property type="match status" value="1"/>
</dbReference>
<accession>A8SI83</accession>
<reference evidence="5 6" key="2">
    <citation type="submission" date="2007-09" db="EMBL/GenBank/DDBJ databases">
        <authorList>
            <person name="Fulton L."/>
            <person name="Clifton S."/>
            <person name="Fulton B."/>
            <person name="Xu J."/>
            <person name="Minx P."/>
            <person name="Pepin K.H."/>
            <person name="Johnson M."/>
            <person name="Thiruvilangam P."/>
            <person name="Bhonagiri V."/>
            <person name="Nash W.E."/>
            <person name="Mardis E.R."/>
            <person name="Wilson R.K."/>
        </authorList>
    </citation>
    <scope>NUCLEOTIDE SEQUENCE [LARGE SCALE GENOMIC DNA]</scope>
    <source>
        <strain evidence="5 6">ATCC 33270</strain>
    </source>
</reference>
<organism evidence="5 6">
    <name type="scientific">Parvimonas micra ATCC 33270</name>
    <dbReference type="NCBI Taxonomy" id="411465"/>
    <lineage>
        <taxon>Bacteria</taxon>
        <taxon>Bacillati</taxon>
        <taxon>Bacillota</taxon>
        <taxon>Tissierellia</taxon>
        <taxon>Tissierellales</taxon>
        <taxon>Peptoniphilaceae</taxon>
        <taxon>Parvimonas</taxon>
    </lineage>
</organism>
<dbReference type="PANTHER" id="PTHR40661">
    <property type="match status" value="1"/>
</dbReference>
<dbReference type="InterPro" id="IPR039418">
    <property type="entry name" value="LexA-like"/>
</dbReference>
<dbReference type="Pfam" id="PF01381">
    <property type="entry name" value="HTH_3"/>
    <property type="match status" value="1"/>
</dbReference>
<gene>
    <name evidence="5" type="ORF">PEPMIC_00038</name>
</gene>
<dbReference type="AlphaFoldDB" id="A8SI83"/>
<evidence type="ECO:0000259" key="4">
    <source>
        <dbReference type="PROSITE" id="PS50943"/>
    </source>
</evidence>
<dbReference type="SUPFAM" id="SSF51306">
    <property type="entry name" value="LexA/Signal peptidase"/>
    <property type="match status" value="1"/>
</dbReference>
<dbReference type="PROSITE" id="PS50943">
    <property type="entry name" value="HTH_CROC1"/>
    <property type="match status" value="1"/>
</dbReference>
<dbReference type="CDD" id="cd00093">
    <property type="entry name" value="HTH_XRE"/>
    <property type="match status" value="1"/>
</dbReference>
<reference evidence="5 6" key="1">
    <citation type="submission" date="2007-09" db="EMBL/GenBank/DDBJ databases">
        <title>Draft genome sequence of Peptostreptococcus micros (ATCC 33270).</title>
        <authorList>
            <person name="Sudarsanam P."/>
            <person name="Ley R."/>
            <person name="Guruge J."/>
            <person name="Turnbaugh P.J."/>
            <person name="Mahowald M."/>
            <person name="Liep D."/>
            <person name="Gordon J."/>
        </authorList>
    </citation>
    <scope>NUCLEOTIDE SEQUENCE [LARGE SCALE GENOMIC DNA]</scope>
    <source>
        <strain evidence="5 6">ATCC 33270</strain>
    </source>
</reference>
<dbReference type="EMBL" id="ABEE02000011">
    <property type="protein sequence ID" value="EDP24816.1"/>
    <property type="molecule type" value="Genomic_DNA"/>
</dbReference>
<dbReference type="Pfam" id="PF00717">
    <property type="entry name" value="Peptidase_S24"/>
    <property type="match status" value="1"/>
</dbReference>
<dbReference type="Gene3D" id="1.10.260.40">
    <property type="entry name" value="lambda repressor-like DNA-binding domains"/>
    <property type="match status" value="1"/>
</dbReference>
<name>A8SI83_9FIRM</name>
<dbReference type="Gene3D" id="2.10.109.10">
    <property type="entry name" value="Umud Fragment, subunit A"/>
    <property type="match status" value="1"/>
</dbReference>
<dbReference type="eggNOG" id="COG1974">
    <property type="taxonomic scope" value="Bacteria"/>
</dbReference>
<protein>
    <submittedName>
        <fullName evidence="5">Peptidase S24-like protein</fullName>
    </submittedName>
</protein>
<evidence type="ECO:0000256" key="2">
    <source>
        <dbReference type="ARBA" id="ARBA00023125"/>
    </source>
</evidence>
<dbReference type="InterPro" id="IPR010982">
    <property type="entry name" value="Lambda_DNA-bd_dom_sf"/>
</dbReference>
<dbReference type="Proteomes" id="UP000003162">
    <property type="component" value="Unassembled WGS sequence"/>
</dbReference>
<dbReference type="HOGENOM" id="CLU_066192_1_1_9"/>
<dbReference type="InterPro" id="IPR015927">
    <property type="entry name" value="Peptidase_S24_S26A/B/C"/>
</dbReference>
<sequence>MTQAQLAKKLGVAPTTVSSWERNDNNPLMDNITLMAEIFDVPVSYFFDKKDGIIVNEPAIEYSVSPVLKTPLYGSIAAGALSLVDPVTESNVRYINLPAEALGKYSHAKGLFALKVNGESMNKVIPNGSYIACKPIEIEDLKDDDIVIFSVDNEYSMKRFRRDDENRVLIFSPESTDRKYHDIVVPFDTPNDLKIYAKVIWYAVTLD</sequence>
<dbReference type="PANTHER" id="PTHR40661:SF1">
    <property type="entry name" value="HTH CRO_C1-TYPE DOMAIN-CONTAINING PROTEIN"/>
    <property type="match status" value="1"/>
</dbReference>
<comment type="caution">
    <text evidence="5">The sequence shown here is derived from an EMBL/GenBank/DDBJ whole genome shotgun (WGS) entry which is preliminary data.</text>
</comment>
<evidence type="ECO:0000313" key="6">
    <source>
        <dbReference type="Proteomes" id="UP000003162"/>
    </source>
</evidence>
<proteinExistence type="predicted"/>
<dbReference type="InterPro" id="IPR036286">
    <property type="entry name" value="LexA/Signal_pep-like_sf"/>
</dbReference>
<keyword evidence="3" id="KW-0804">Transcription</keyword>
<keyword evidence="2" id="KW-0238">DNA-binding</keyword>
<dbReference type="GO" id="GO:0003677">
    <property type="term" value="F:DNA binding"/>
    <property type="evidence" value="ECO:0007669"/>
    <property type="project" value="UniProtKB-KW"/>
</dbReference>
<dbReference type="InterPro" id="IPR001387">
    <property type="entry name" value="Cro/C1-type_HTH"/>
</dbReference>
<dbReference type="SUPFAM" id="SSF47413">
    <property type="entry name" value="lambda repressor-like DNA-binding domains"/>
    <property type="match status" value="1"/>
</dbReference>
<evidence type="ECO:0000256" key="3">
    <source>
        <dbReference type="ARBA" id="ARBA00023163"/>
    </source>
</evidence>
<dbReference type="SMART" id="SM00530">
    <property type="entry name" value="HTH_XRE"/>
    <property type="match status" value="1"/>
</dbReference>
<keyword evidence="1" id="KW-0805">Transcription regulation</keyword>